<feature type="compositionally biased region" description="Acidic residues" evidence="1">
    <location>
        <begin position="486"/>
        <end position="496"/>
    </location>
</feature>
<evidence type="ECO:0000313" key="2">
    <source>
        <dbReference type="EMBL" id="EFX02632.1"/>
    </source>
</evidence>
<dbReference type="Proteomes" id="UP000007796">
    <property type="component" value="Unassembled WGS sequence"/>
</dbReference>
<dbReference type="GeneID" id="25975564"/>
<dbReference type="OrthoDB" id="5382953at2759"/>
<accession>F0XIB9</accession>
<feature type="region of interest" description="Disordered" evidence="1">
    <location>
        <begin position="419"/>
        <end position="529"/>
    </location>
</feature>
<dbReference type="InParanoid" id="F0XIB9"/>
<feature type="compositionally biased region" description="Low complexity" evidence="1">
    <location>
        <begin position="294"/>
        <end position="307"/>
    </location>
</feature>
<feature type="compositionally biased region" description="Low complexity" evidence="1">
    <location>
        <begin position="239"/>
        <end position="271"/>
    </location>
</feature>
<gene>
    <name evidence="2" type="ORF">CMQ_2561</name>
</gene>
<feature type="compositionally biased region" description="Basic and acidic residues" evidence="1">
    <location>
        <begin position="219"/>
        <end position="228"/>
    </location>
</feature>
<dbReference type="eggNOG" id="ENOG502SK9A">
    <property type="taxonomic scope" value="Eukaryota"/>
</dbReference>
<evidence type="ECO:0000256" key="1">
    <source>
        <dbReference type="SAM" id="MobiDB-lite"/>
    </source>
</evidence>
<sequence>MAGPSAQVKWTPEASILKPIDATVNSDEWPSFYLTDAAIYSKDGTSLANALLVGTEGPFVVRGKLEGEEEDGSQFVRPDVRSANIEINDCTLYSLGFDPLPLVWVSGHAGWFMINPSPTYIPFYNDICDVSVLYHHISEIYNTAVENAAKVEKKNVYANLSTKHILFEYAVAVGDGITYDELVDKCVRLAPLLLAHFASIKTFNWKTTGFVKWLTREIQDRGRTDRRSSRAISVTDNRSQSSPAPTAVPSSSAPQPSSSSSSTARPPSSLSHELPLRTPPRSSLNSNPPPDPPSTTAQPAAATSDAQTMDEADGRHAAALRMLLDGILEIGRDFHGDVSRISQSHIHGKLYNKFRLKFYTVAKDLSAYFATELLAALDHEWAESPYGLWLRTASSQPFVPVSPDFTVRDMPNQLVRRAGHINQRQRQGSATPTASSTPLRRDQQRSAGKALPSALSARRGGKHAALRLPLASKKRPHGSAFSNDNSDNDSIDDGDDAGTSSSADARGHDARRRKLANKNENEIGNDNETMLVVRSQPLAQSTAPTGPNRTWRCARPACGFFVRDAGPNFGTGGDLDDDSSDDDDESHDHVKIAQELVRQHIRAHEQETLNKVDLAITEGSRRHVSVSHLLDKIRNMGDTSSGGPAMDGVVAPSPIVRHFLV</sequence>
<protein>
    <submittedName>
        <fullName evidence="2">Uncharacterized protein</fullName>
    </submittedName>
</protein>
<feature type="region of interest" description="Disordered" evidence="1">
    <location>
        <begin position="219"/>
        <end position="312"/>
    </location>
</feature>
<dbReference type="RefSeq" id="XP_014172114.1">
    <property type="nucleotide sequence ID" value="XM_014316639.1"/>
</dbReference>
<evidence type="ECO:0000313" key="3">
    <source>
        <dbReference type="Proteomes" id="UP000007796"/>
    </source>
</evidence>
<name>F0XIB9_GROCL</name>
<organism evidence="3">
    <name type="scientific">Grosmannia clavigera (strain kw1407 / UAMH 11150)</name>
    <name type="common">Blue stain fungus</name>
    <name type="synonym">Graphiocladiella clavigera</name>
    <dbReference type="NCBI Taxonomy" id="655863"/>
    <lineage>
        <taxon>Eukaryota</taxon>
        <taxon>Fungi</taxon>
        <taxon>Dikarya</taxon>
        <taxon>Ascomycota</taxon>
        <taxon>Pezizomycotina</taxon>
        <taxon>Sordariomycetes</taxon>
        <taxon>Sordariomycetidae</taxon>
        <taxon>Ophiostomatales</taxon>
        <taxon>Ophiostomataceae</taxon>
        <taxon>Leptographium</taxon>
    </lineage>
</organism>
<dbReference type="HOGENOM" id="CLU_023186_0_0_1"/>
<dbReference type="STRING" id="655863.F0XIB9"/>
<dbReference type="EMBL" id="GL629769">
    <property type="protein sequence ID" value="EFX02632.1"/>
    <property type="molecule type" value="Genomic_DNA"/>
</dbReference>
<dbReference type="AlphaFoldDB" id="F0XIB9"/>
<keyword evidence="3" id="KW-1185">Reference proteome</keyword>
<reference evidence="2 3" key="1">
    <citation type="journal article" date="2011" name="Proc. Natl. Acad. Sci. U.S.A.">
        <title>Genome and transcriptome analyses of the mountain pine beetle-fungal symbiont Grosmannia clavigera, a lodgepole pine pathogen.</title>
        <authorList>
            <person name="DiGuistini S."/>
            <person name="Wang Y."/>
            <person name="Liao N.Y."/>
            <person name="Taylor G."/>
            <person name="Tanguay P."/>
            <person name="Feau N."/>
            <person name="Henrissat B."/>
            <person name="Chan S.K."/>
            <person name="Hesse-Orce U."/>
            <person name="Alamouti S.M."/>
            <person name="Tsui C.K.M."/>
            <person name="Docking R.T."/>
            <person name="Levasseur A."/>
            <person name="Haridas S."/>
            <person name="Robertson G."/>
            <person name="Birol I."/>
            <person name="Holt R.A."/>
            <person name="Marra M.A."/>
            <person name="Hamelin R.C."/>
            <person name="Hirst M."/>
            <person name="Jones S.J.M."/>
            <person name="Bohlmann J."/>
            <person name="Breuil C."/>
        </authorList>
    </citation>
    <scope>NUCLEOTIDE SEQUENCE [LARGE SCALE GENOMIC DNA]</scope>
    <source>
        <strain evidence="3">kw1407 / UAMH 11150</strain>
    </source>
</reference>
<proteinExistence type="predicted"/>
<feature type="compositionally biased region" description="Polar residues" evidence="1">
    <location>
        <begin position="422"/>
        <end position="438"/>
    </location>
</feature>